<dbReference type="InterPro" id="IPR003892">
    <property type="entry name" value="CUE"/>
</dbReference>
<dbReference type="PANTHER" id="PTHR46535:SF1">
    <property type="entry name" value="NEDD4-BINDING PROTEIN 2"/>
    <property type="match status" value="1"/>
</dbReference>
<dbReference type="Pfam" id="PF26286">
    <property type="entry name" value="UBA_10"/>
    <property type="match status" value="1"/>
</dbReference>
<keyword evidence="5" id="KW-1185">Reference proteome</keyword>
<feature type="compositionally biased region" description="Basic residues" evidence="1">
    <location>
        <begin position="192"/>
        <end position="201"/>
    </location>
</feature>
<dbReference type="Gene3D" id="3.30.1370.110">
    <property type="match status" value="1"/>
</dbReference>
<feature type="domain" description="Smr" evidence="2">
    <location>
        <begin position="444"/>
        <end position="528"/>
    </location>
</feature>
<dbReference type="InterPro" id="IPR058864">
    <property type="entry name" value="UBA_10"/>
</dbReference>
<dbReference type="InterPro" id="IPR002625">
    <property type="entry name" value="Smr_dom"/>
</dbReference>
<reference evidence="4" key="1">
    <citation type="submission" date="2023-01" db="EMBL/GenBank/DDBJ databases">
        <title>The growth and conidiation of Purpureocillium lavendulum are regulated by nitrogen source and histone H3K14 acetylation.</title>
        <authorList>
            <person name="Tang P."/>
            <person name="Han J."/>
            <person name="Zhang C."/>
            <person name="Tang P."/>
            <person name="Qi F."/>
            <person name="Zhang K."/>
            <person name="Liang L."/>
        </authorList>
    </citation>
    <scope>NUCLEOTIDE SEQUENCE</scope>
    <source>
        <strain evidence="4">YMF1.00683</strain>
    </source>
</reference>
<accession>A0AB34FHK3</accession>
<dbReference type="EMBL" id="JAQHRD010000007">
    <property type="protein sequence ID" value="KAJ6438943.1"/>
    <property type="molecule type" value="Genomic_DNA"/>
</dbReference>
<organism evidence="4 5">
    <name type="scientific">Purpureocillium lavendulum</name>
    <dbReference type="NCBI Taxonomy" id="1247861"/>
    <lineage>
        <taxon>Eukaryota</taxon>
        <taxon>Fungi</taxon>
        <taxon>Dikarya</taxon>
        <taxon>Ascomycota</taxon>
        <taxon>Pezizomycotina</taxon>
        <taxon>Sordariomycetes</taxon>
        <taxon>Hypocreomycetidae</taxon>
        <taxon>Hypocreales</taxon>
        <taxon>Ophiocordycipitaceae</taxon>
        <taxon>Purpureocillium</taxon>
    </lineage>
</organism>
<dbReference type="PANTHER" id="PTHR46535">
    <property type="entry name" value="NEDD4-BINDING PROTEIN 2"/>
    <property type="match status" value="1"/>
</dbReference>
<dbReference type="Proteomes" id="UP001163105">
    <property type="component" value="Unassembled WGS sequence"/>
</dbReference>
<dbReference type="GO" id="GO:0005634">
    <property type="term" value="C:nucleus"/>
    <property type="evidence" value="ECO:0007669"/>
    <property type="project" value="TreeGrafter"/>
</dbReference>
<sequence>MTGEGELEPVQRLVDAFHSLLDEALIVAIASDYNLADPKSYDAAKETLQGLAQSVPSEEATGFNPSGIPIVPEGDSDGLKDEPATTASVSQPASQTNATDPSSISSATADFSAAIPRLTSFDHDSEESKVLLLQSMFADLKPYDVKYALKKANGDVQTALDDLLNVQYLKSTGQQMKGIDGFFQPEEAGPSKGKRKKKGKKALSPSSDLSDATPPSLETSGQDDIQYIAERFGMRAEEVSEVYRKCDCSRGATAVELLDQFLSHGIETQDEAGKEHADALTRKYRHVPEKYMPTIVHVAGSIPLFADDLASLLHKHFTKQSKAQKLDLSYRLTPLPREEIEGGEITASSGKNAGKVGLATAKTPAGPAMDYSQAVQVANSYHQARADALSSAAQLHRRGASSPLYRQAAGYYTDRAREQARYAQHATAAAADLLVQEQSTSSSIDLHGIHVQDGVRIARQKTQDWWQGIGEFRSKRAKEQGGFTVITGLGRHSTGGISQMRQAVAAALLQDGWKFHVETGKFVVIGRR</sequence>
<dbReference type="GO" id="GO:0004519">
    <property type="term" value="F:endonuclease activity"/>
    <property type="evidence" value="ECO:0007669"/>
    <property type="project" value="TreeGrafter"/>
</dbReference>
<evidence type="ECO:0000256" key="1">
    <source>
        <dbReference type="SAM" id="MobiDB-lite"/>
    </source>
</evidence>
<feature type="domain" description="CUE" evidence="3">
    <location>
        <begin position="125"/>
        <end position="168"/>
    </location>
</feature>
<dbReference type="GO" id="GO:0043130">
    <property type="term" value="F:ubiquitin binding"/>
    <property type="evidence" value="ECO:0007669"/>
    <property type="project" value="InterPro"/>
</dbReference>
<comment type="caution">
    <text evidence="4">The sequence shown here is derived from an EMBL/GenBank/DDBJ whole genome shotgun (WGS) entry which is preliminary data.</text>
</comment>
<dbReference type="SUPFAM" id="SSF160443">
    <property type="entry name" value="SMR domain-like"/>
    <property type="match status" value="1"/>
</dbReference>
<evidence type="ECO:0000313" key="5">
    <source>
        <dbReference type="Proteomes" id="UP001163105"/>
    </source>
</evidence>
<proteinExistence type="predicted"/>
<dbReference type="PROSITE" id="PS50828">
    <property type="entry name" value="SMR"/>
    <property type="match status" value="1"/>
</dbReference>
<dbReference type="AlphaFoldDB" id="A0AB34FHK3"/>
<dbReference type="InterPro" id="IPR036063">
    <property type="entry name" value="Smr_dom_sf"/>
</dbReference>
<evidence type="ECO:0008006" key="6">
    <source>
        <dbReference type="Google" id="ProtNLM"/>
    </source>
</evidence>
<protein>
    <recommendedName>
        <fullName evidence="6">Smr domain-containing protein</fullName>
    </recommendedName>
</protein>
<dbReference type="SMART" id="SM00463">
    <property type="entry name" value="SMR"/>
    <property type="match status" value="1"/>
</dbReference>
<evidence type="ECO:0000259" key="2">
    <source>
        <dbReference type="PROSITE" id="PS50828"/>
    </source>
</evidence>
<feature type="region of interest" description="Disordered" evidence="1">
    <location>
        <begin position="54"/>
        <end position="105"/>
    </location>
</feature>
<dbReference type="Pfam" id="PF02845">
    <property type="entry name" value="CUE"/>
    <property type="match status" value="1"/>
</dbReference>
<feature type="region of interest" description="Disordered" evidence="1">
    <location>
        <begin position="180"/>
        <end position="220"/>
    </location>
</feature>
<dbReference type="PROSITE" id="PS51140">
    <property type="entry name" value="CUE"/>
    <property type="match status" value="1"/>
</dbReference>
<evidence type="ECO:0000259" key="3">
    <source>
        <dbReference type="PROSITE" id="PS51140"/>
    </source>
</evidence>
<feature type="compositionally biased region" description="Polar residues" evidence="1">
    <location>
        <begin position="85"/>
        <end position="105"/>
    </location>
</feature>
<dbReference type="CDD" id="cd14279">
    <property type="entry name" value="CUE"/>
    <property type="match status" value="1"/>
</dbReference>
<name>A0AB34FHK3_9HYPO</name>
<dbReference type="InterPro" id="IPR052772">
    <property type="entry name" value="Endo/PolyKinase_Domain-Protein"/>
</dbReference>
<gene>
    <name evidence="4" type="ORF">O9K51_08345</name>
</gene>
<evidence type="ECO:0000313" key="4">
    <source>
        <dbReference type="EMBL" id="KAJ6438943.1"/>
    </source>
</evidence>